<organism evidence="1">
    <name type="scientific">Arundo donax</name>
    <name type="common">Giant reed</name>
    <name type="synonym">Donax arundinaceus</name>
    <dbReference type="NCBI Taxonomy" id="35708"/>
    <lineage>
        <taxon>Eukaryota</taxon>
        <taxon>Viridiplantae</taxon>
        <taxon>Streptophyta</taxon>
        <taxon>Embryophyta</taxon>
        <taxon>Tracheophyta</taxon>
        <taxon>Spermatophyta</taxon>
        <taxon>Magnoliopsida</taxon>
        <taxon>Liliopsida</taxon>
        <taxon>Poales</taxon>
        <taxon>Poaceae</taxon>
        <taxon>PACMAD clade</taxon>
        <taxon>Arundinoideae</taxon>
        <taxon>Arundineae</taxon>
        <taxon>Arundo</taxon>
    </lineage>
</organism>
<dbReference type="EMBL" id="GBRH01226980">
    <property type="protein sequence ID" value="JAD70915.1"/>
    <property type="molecule type" value="Transcribed_RNA"/>
</dbReference>
<dbReference type="AlphaFoldDB" id="A0A0A9CBY6"/>
<proteinExistence type="predicted"/>
<reference evidence="1" key="1">
    <citation type="submission" date="2014-09" db="EMBL/GenBank/DDBJ databases">
        <authorList>
            <person name="Magalhaes I.L.F."/>
            <person name="Oliveira U."/>
            <person name="Santos F.R."/>
            <person name="Vidigal T.H.D.A."/>
            <person name="Brescovit A.D."/>
            <person name="Santos A.J."/>
        </authorList>
    </citation>
    <scope>NUCLEOTIDE SEQUENCE</scope>
    <source>
        <tissue evidence="1">Shoot tissue taken approximately 20 cm above the soil surface</tissue>
    </source>
</reference>
<accession>A0A0A9CBY6</accession>
<sequence length="53" mass="5960">MTIFSGKEGCAPEHRIVYCCSCIIMLIISRETSTEIFYLVSIINCCVHAFVLT</sequence>
<reference evidence="1" key="2">
    <citation type="journal article" date="2015" name="Data Brief">
        <title>Shoot transcriptome of the giant reed, Arundo donax.</title>
        <authorList>
            <person name="Barrero R.A."/>
            <person name="Guerrero F.D."/>
            <person name="Moolhuijzen P."/>
            <person name="Goolsby J.A."/>
            <person name="Tidwell J."/>
            <person name="Bellgard S.E."/>
            <person name="Bellgard M.I."/>
        </authorList>
    </citation>
    <scope>NUCLEOTIDE SEQUENCE</scope>
    <source>
        <tissue evidence="1">Shoot tissue taken approximately 20 cm above the soil surface</tissue>
    </source>
</reference>
<name>A0A0A9CBY6_ARUDO</name>
<protein>
    <submittedName>
        <fullName evidence="1">Uncharacterized protein</fullName>
    </submittedName>
</protein>
<evidence type="ECO:0000313" key="1">
    <source>
        <dbReference type="EMBL" id="JAD70915.1"/>
    </source>
</evidence>